<keyword evidence="1" id="KW-0805">Transcription regulation</keyword>
<dbReference type="PANTHER" id="PTHR30146">
    <property type="entry name" value="LACI-RELATED TRANSCRIPTIONAL REPRESSOR"/>
    <property type="match status" value="1"/>
</dbReference>
<dbReference type="Gene3D" id="3.40.50.2300">
    <property type="match status" value="2"/>
</dbReference>
<evidence type="ECO:0000256" key="3">
    <source>
        <dbReference type="ARBA" id="ARBA00023163"/>
    </source>
</evidence>
<dbReference type="CDD" id="cd01392">
    <property type="entry name" value="HTH_LacI"/>
    <property type="match status" value="1"/>
</dbReference>
<evidence type="ECO:0000313" key="6">
    <source>
        <dbReference type="Proteomes" id="UP000644699"/>
    </source>
</evidence>
<dbReference type="InterPro" id="IPR000843">
    <property type="entry name" value="HTH_LacI"/>
</dbReference>
<protein>
    <submittedName>
        <fullName evidence="5">LacI family transcriptional regulator</fullName>
    </submittedName>
</protein>
<gene>
    <name evidence="5" type="ORF">GCM10011390_23860</name>
</gene>
<dbReference type="Proteomes" id="UP000644699">
    <property type="component" value="Unassembled WGS sequence"/>
</dbReference>
<dbReference type="PANTHER" id="PTHR30146:SF109">
    <property type="entry name" value="HTH-TYPE TRANSCRIPTIONAL REGULATOR GALS"/>
    <property type="match status" value="1"/>
</dbReference>
<reference evidence="5" key="2">
    <citation type="submission" date="2020-09" db="EMBL/GenBank/DDBJ databases">
        <authorList>
            <person name="Sun Q."/>
            <person name="Zhou Y."/>
        </authorList>
    </citation>
    <scope>NUCLEOTIDE SEQUENCE</scope>
    <source>
        <strain evidence="5">CGMCC 1.15367</strain>
    </source>
</reference>
<name>A0A917E4Y9_9HYPH</name>
<evidence type="ECO:0000259" key="4">
    <source>
        <dbReference type="PROSITE" id="PS50932"/>
    </source>
</evidence>
<dbReference type="GO" id="GO:0000976">
    <property type="term" value="F:transcription cis-regulatory region binding"/>
    <property type="evidence" value="ECO:0007669"/>
    <property type="project" value="TreeGrafter"/>
</dbReference>
<organism evidence="5 6">
    <name type="scientific">Aureimonas endophytica</name>
    <dbReference type="NCBI Taxonomy" id="2027858"/>
    <lineage>
        <taxon>Bacteria</taxon>
        <taxon>Pseudomonadati</taxon>
        <taxon>Pseudomonadota</taxon>
        <taxon>Alphaproteobacteria</taxon>
        <taxon>Hyphomicrobiales</taxon>
        <taxon>Aurantimonadaceae</taxon>
        <taxon>Aureimonas</taxon>
    </lineage>
</organism>
<dbReference type="SUPFAM" id="SSF47413">
    <property type="entry name" value="lambda repressor-like DNA-binding domains"/>
    <property type="match status" value="1"/>
</dbReference>
<proteinExistence type="predicted"/>
<dbReference type="EMBL" id="BMIQ01000003">
    <property type="protein sequence ID" value="GGE04109.1"/>
    <property type="molecule type" value="Genomic_DNA"/>
</dbReference>
<dbReference type="PROSITE" id="PS50932">
    <property type="entry name" value="HTH_LACI_2"/>
    <property type="match status" value="1"/>
</dbReference>
<dbReference type="SUPFAM" id="SSF53822">
    <property type="entry name" value="Periplasmic binding protein-like I"/>
    <property type="match status" value="1"/>
</dbReference>
<sequence length="333" mass="34538">MQRVAELAGVSTATVSRVLAGVPGATSEATAERVRRTASHLGYVVNAVASSLRSRQTSTIGLILADVANPFFGRLASGVESVLSRAGYSLLLANSGNSVETEAQLLRVMREKQVDAIILASAGGSGAHIREALAKGSRIVLADTEYPDLPLDAVVIDNAAAAEEAAGHLLDLGHRRLAVLTGPLEASFDRERLAGVGRAFAKRGLALDPSLVARGDSTFEAGKRATRTLLAAAPTAVFATNNLMCAGAITALLDAGLRIPEDISVLGFDDMDWFPIFRPAISAVAQPVFELGVAAAERLLEVLEADGPGAAPRRAVLETTLILRASTASCPPA</sequence>
<keyword evidence="6" id="KW-1185">Reference proteome</keyword>
<dbReference type="Pfam" id="PF00356">
    <property type="entry name" value="LacI"/>
    <property type="match status" value="1"/>
</dbReference>
<dbReference type="Gene3D" id="1.10.260.40">
    <property type="entry name" value="lambda repressor-like DNA-binding domains"/>
    <property type="match status" value="1"/>
</dbReference>
<dbReference type="InterPro" id="IPR010982">
    <property type="entry name" value="Lambda_DNA-bd_dom_sf"/>
</dbReference>
<reference evidence="5" key="1">
    <citation type="journal article" date="2014" name="Int. J. Syst. Evol. Microbiol.">
        <title>Complete genome sequence of Corynebacterium casei LMG S-19264T (=DSM 44701T), isolated from a smear-ripened cheese.</title>
        <authorList>
            <consortium name="US DOE Joint Genome Institute (JGI-PGF)"/>
            <person name="Walter F."/>
            <person name="Albersmeier A."/>
            <person name="Kalinowski J."/>
            <person name="Ruckert C."/>
        </authorList>
    </citation>
    <scope>NUCLEOTIDE SEQUENCE</scope>
    <source>
        <strain evidence="5">CGMCC 1.15367</strain>
    </source>
</reference>
<evidence type="ECO:0000256" key="1">
    <source>
        <dbReference type="ARBA" id="ARBA00023015"/>
    </source>
</evidence>
<dbReference type="AlphaFoldDB" id="A0A917E4Y9"/>
<dbReference type="InterPro" id="IPR001761">
    <property type="entry name" value="Peripla_BP/Lac1_sug-bd_dom"/>
</dbReference>
<dbReference type="Pfam" id="PF00532">
    <property type="entry name" value="Peripla_BP_1"/>
    <property type="match status" value="1"/>
</dbReference>
<feature type="domain" description="HTH lacI-type" evidence="4">
    <location>
        <begin position="1"/>
        <end position="54"/>
    </location>
</feature>
<dbReference type="InterPro" id="IPR028082">
    <property type="entry name" value="Peripla_BP_I"/>
</dbReference>
<keyword evidence="2" id="KW-0238">DNA-binding</keyword>
<dbReference type="SMART" id="SM00354">
    <property type="entry name" value="HTH_LACI"/>
    <property type="match status" value="1"/>
</dbReference>
<evidence type="ECO:0000256" key="2">
    <source>
        <dbReference type="ARBA" id="ARBA00023125"/>
    </source>
</evidence>
<comment type="caution">
    <text evidence="5">The sequence shown here is derived from an EMBL/GenBank/DDBJ whole genome shotgun (WGS) entry which is preliminary data.</text>
</comment>
<keyword evidence="3" id="KW-0804">Transcription</keyword>
<evidence type="ECO:0000313" key="5">
    <source>
        <dbReference type="EMBL" id="GGE04109.1"/>
    </source>
</evidence>
<dbReference type="GO" id="GO:0003700">
    <property type="term" value="F:DNA-binding transcription factor activity"/>
    <property type="evidence" value="ECO:0007669"/>
    <property type="project" value="TreeGrafter"/>
</dbReference>
<accession>A0A917E4Y9</accession>